<feature type="transmembrane region" description="Helical" evidence="1">
    <location>
        <begin position="20"/>
        <end position="46"/>
    </location>
</feature>
<organism evidence="2 3">
    <name type="scientific">Candidatus Portnoybacteria bacterium CG23_combo_of_CG06-09_8_20_14_all_37_13</name>
    <dbReference type="NCBI Taxonomy" id="1974819"/>
    <lineage>
        <taxon>Bacteria</taxon>
        <taxon>Candidatus Portnoyibacteriota</taxon>
    </lineage>
</organism>
<proteinExistence type="predicted"/>
<dbReference type="AlphaFoldDB" id="A0A2G9YDN0"/>
<feature type="transmembrane region" description="Helical" evidence="1">
    <location>
        <begin position="87"/>
        <end position="110"/>
    </location>
</feature>
<dbReference type="Pfam" id="PF05552">
    <property type="entry name" value="MS_channel_1st_1"/>
    <property type="match status" value="2"/>
</dbReference>
<evidence type="ECO:0000313" key="2">
    <source>
        <dbReference type="EMBL" id="PIP17328.1"/>
    </source>
</evidence>
<protein>
    <recommendedName>
        <fullName evidence="4">Small-conductance mechanosensitive ion channel</fullName>
    </recommendedName>
</protein>
<name>A0A2G9YDN0_9BACT</name>
<dbReference type="PANTHER" id="PTHR30221:SF1">
    <property type="entry name" value="SMALL-CONDUCTANCE MECHANOSENSITIVE CHANNEL"/>
    <property type="match status" value="1"/>
</dbReference>
<keyword evidence="1" id="KW-1133">Transmembrane helix</keyword>
<dbReference type="GO" id="GO:0008381">
    <property type="term" value="F:mechanosensitive monoatomic ion channel activity"/>
    <property type="evidence" value="ECO:0007669"/>
    <property type="project" value="InterPro"/>
</dbReference>
<dbReference type="EMBL" id="PCRH01000012">
    <property type="protein sequence ID" value="PIP17328.1"/>
    <property type="molecule type" value="Genomic_DNA"/>
</dbReference>
<feature type="transmembrane region" description="Helical" evidence="1">
    <location>
        <begin position="161"/>
        <end position="179"/>
    </location>
</feature>
<evidence type="ECO:0008006" key="4">
    <source>
        <dbReference type="Google" id="ProtNLM"/>
    </source>
</evidence>
<gene>
    <name evidence="2" type="ORF">COX44_00505</name>
</gene>
<dbReference type="PANTHER" id="PTHR30221">
    <property type="entry name" value="SMALL-CONDUCTANCE MECHANOSENSITIVE CHANNEL"/>
    <property type="match status" value="1"/>
</dbReference>
<evidence type="ECO:0000313" key="3">
    <source>
        <dbReference type="Proteomes" id="UP000231480"/>
    </source>
</evidence>
<sequence length="227" mass="24324">MNSIQGWGVVTVSSLQNLWAGFIAFLPSLIGALVVLIIGWIIAIALGRLTTQILRAFRIDQLMEKTGVKSIEKAGYKINVTHWLGELVKWFLIIVFVMAAADIVGLTQVIDFLQAVLIYLPNIIVAVIILLASVVVANFLSRIIRGSVKIAGFGKADCLAAIARWSIMIFALLAALDQLGVARSIIGTLITGFVAMIAIAGGLAFGLGGRDIAGEILKKVKREIAEN</sequence>
<dbReference type="InterPro" id="IPR008910">
    <property type="entry name" value="MSC_TM_helix"/>
</dbReference>
<dbReference type="InterPro" id="IPR045275">
    <property type="entry name" value="MscS_archaea/bacteria_type"/>
</dbReference>
<comment type="caution">
    <text evidence="2">The sequence shown here is derived from an EMBL/GenBank/DDBJ whole genome shotgun (WGS) entry which is preliminary data.</text>
</comment>
<reference evidence="2 3" key="1">
    <citation type="submission" date="2017-09" db="EMBL/GenBank/DDBJ databases">
        <title>Depth-based differentiation of microbial function through sediment-hosted aquifers and enrichment of novel symbionts in the deep terrestrial subsurface.</title>
        <authorList>
            <person name="Probst A.J."/>
            <person name="Ladd B."/>
            <person name="Jarett J.K."/>
            <person name="Geller-Mcgrath D.E."/>
            <person name="Sieber C.M."/>
            <person name="Emerson J.B."/>
            <person name="Anantharaman K."/>
            <person name="Thomas B.C."/>
            <person name="Malmstrom R."/>
            <person name="Stieglmeier M."/>
            <person name="Klingl A."/>
            <person name="Woyke T."/>
            <person name="Ryan C.M."/>
            <person name="Banfield J.F."/>
        </authorList>
    </citation>
    <scope>NUCLEOTIDE SEQUENCE [LARGE SCALE GENOMIC DNA]</scope>
    <source>
        <strain evidence="2">CG23_combo_of_CG06-09_8_20_14_all_37_13</strain>
    </source>
</reference>
<dbReference type="Gene3D" id="1.10.287.1260">
    <property type="match status" value="1"/>
</dbReference>
<dbReference type="Proteomes" id="UP000231480">
    <property type="component" value="Unassembled WGS sequence"/>
</dbReference>
<feature type="transmembrane region" description="Helical" evidence="1">
    <location>
        <begin position="116"/>
        <end position="140"/>
    </location>
</feature>
<evidence type="ECO:0000256" key="1">
    <source>
        <dbReference type="SAM" id="Phobius"/>
    </source>
</evidence>
<keyword evidence="1" id="KW-0472">Membrane</keyword>
<keyword evidence="1" id="KW-0812">Transmembrane</keyword>
<accession>A0A2G9YDN0</accession>
<feature type="transmembrane region" description="Helical" evidence="1">
    <location>
        <begin position="185"/>
        <end position="209"/>
    </location>
</feature>